<evidence type="ECO:0000313" key="9">
    <source>
        <dbReference type="Proteomes" id="UP000298210"/>
    </source>
</evidence>
<dbReference type="GO" id="GO:0006457">
    <property type="term" value="P:protein folding"/>
    <property type="evidence" value="ECO:0007669"/>
    <property type="project" value="InterPro"/>
</dbReference>
<proteinExistence type="inferred from homology"/>
<gene>
    <name evidence="8" type="ORF">E2L03_16040</name>
</gene>
<dbReference type="Gene3D" id="2.40.100.10">
    <property type="entry name" value="Cyclophilin-like"/>
    <property type="match status" value="1"/>
</dbReference>
<evidence type="ECO:0000259" key="7">
    <source>
        <dbReference type="PROSITE" id="PS50072"/>
    </source>
</evidence>
<reference evidence="8 9" key="1">
    <citation type="submission" date="2019-03" db="EMBL/GenBank/DDBJ databases">
        <authorList>
            <person name="Liu G."/>
        </authorList>
    </citation>
    <scope>NUCLEOTIDE SEQUENCE [LARGE SCALE GENOMIC DNA]</scope>
    <source>
        <strain evidence="8 9">DSM 19099</strain>
    </source>
</reference>
<accession>A0A4Y7WH94</accession>
<evidence type="ECO:0000256" key="4">
    <source>
        <dbReference type="ARBA" id="ARBA00023110"/>
    </source>
</evidence>
<comment type="catalytic activity">
    <reaction evidence="1 6">
        <text>[protein]-peptidylproline (omega=180) = [protein]-peptidylproline (omega=0)</text>
        <dbReference type="Rhea" id="RHEA:16237"/>
        <dbReference type="Rhea" id="RHEA-COMP:10747"/>
        <dbReference type="Rhea" id="RHEA-COMP:10748"/>
        <dbReference type="ChEBI" id="CHEBI:83833"/>
        <dbReference type="ChEBI" id="CHEBI:83834"/>
        <dbReference type="EC" id="5.2.1.8"/>
    </reaction>
</comment>
<dbReference type="EMBL" id="SNUX01000004">
    <property type="protein sequence ID" value="TES46910.1"/>
    <property type="molecule type" value="Genomic_DNA"/>
</dbReference>
<dbReference type="InterPro" id="IPR002130">
    <property type="entry name" value="Cyclophilin-type_PPIase_dom"/>
</dbReference>
<keyword evidence="4 6" id="KW-0697">Rotamase</keyword>
<dbReference type="PROSITE" id="PS00170">
    <property type="entry name" value="CSA_PPIASE_1"/>
    <property type="match status" value="1"/>
</dbReference>
<evidence type="ECO:0000313" key="8">
    <source>
        <dbReference type="EMBL" id="TES46910.1"/>
    </source>
</evidence>
<comment type="caution">
    <text evidence="8">The sequence shown here is derived from an EMBL/GenBank/DDBJ whole genome shotgun (WGS) entry which is preliminary data.</text>
</comment>
<dbReference type="PRINTS" id="PR00153">
    <property type="entry name" value="CSAPPISMRASE"/>
</dbReference>
<dbReference type="EC" id="5.2.1.8" evidence="6"/>
<dbReference type="InterPro" id="IPR024936">
    <property type="entry name" value="Cyclophilin-type_PPIase"/>
</dbReference>
<dbReference type="InterPro" id="IPR044666">
    <property type="entry name" value="Cyclophilin_A-like"/>
</dbReference>
<dbReference type="PANTHER" id="PTHR45625">
    <property type="entry name" value="PEPTIDYL-PROLYL CIS-TRANS ISOMERASE-RELATED"/>
    <property type="match status" value="1"/>
</dbReference>
<dbReference type="InterPro" id="IPR020892">
    <property type="entry name" value="Cyclophilin-type_PPIase_CS"/>
</dbReference>
<dbReference type="PROSITE" id="PS50072">
    <property type="entry name" value="CSA_PPIASE_2"/>
    <property type="match status" value="1"/>
</dbReference>
<organism evidence="8 9">
    <name type="scientific">Shouchella lehensis</name>
    <dbReference type="NCBI Taxonomy" id="300825"/>
    <lineage>
        <taxon>Bacteria</taxon>
        <taxon>Bacillati</taxon>
        <taxon>Bacillota</taxon>
        <taxon>Bacilli</taxon>
        <taxon>Bacillales</taxon>
        <taxon>Bacillaceae</taxon>
        <taxon>Shouchella</taxon>
    </lineage>
</organism>
<comment type="function">
    <text evidence="2 6">PPIases accelerate the folding of proteins. It catalyzes the cis-trans isomerization of proline imidic peptide bonds in oligopeptides.</text>
</comment>
<dbReference type="Pfam" id="PF00160">
    <property type="entry name" value="Pro_isomerase"/>
    <property type="match status" value="1"/>
</dbReference>
<dbReference type="PIRSF" id="PIRSF001467">
    <property type="entry name" value="Peptidylpro_ismrse"/>
    <property type="match status" value="1"/>
</dbReference>
<protein>
    <recommendedName>
        <fullName evidence="6">Peptidyl-prolyl cis-trans isomerase</fullName>
        <shortName evidence="6">PPIase</shortName>
        <ecNumber evidence="6">5.2.1.8</ecNumber>
    </recommendedName>
</protein>
<evidence type="ECO:0000256" key="5">
    <source>
        <dbReference type="ARBA" id="ARBA00023235"/>
    </source>
</evidence>
<sequence length="153" mass="16320">MEAGGEIVVELYPDIAPISVNNFVALAEDGFYDGLRFHRIIEGFMIQGGDPNGNGTGGPGYSIKGEFERNGVENDLSHEPGVLSMARSQGMDTAGSQFFIVHGDATHLDGDYAAFGKVIDGMDIVDEIATVEKQGESPVAGQEQVIQSITIER</sequence>
<dbReference type="CDD" id="cd00317">
    <property type="entry name" value="cyclophilin"/>
    <property type="match status" value="1"/>
</dbReference>
<evidence type="ECO:0000256" key="2">
    <source>
        <dbReference type="ARBA" id="ARBA00002388"/>
    </source>
</evidence>
<dbReference type="Proteomes" id="UP000298210">
    <property type="component" value="Unassembled WGS sequence"/>
</dbReference>
<keyword evidence="5 6" id="KW-0413">Isomerase</keyword>
<dbReference type="SUPFAM" id="SSF50891">
    <property type="entry name" value="Cyclophilin-like"/>
    <property type="match status" value="1"/>
</dbReference>
<comment type="similarity">
    <text evidence="3 6">Belongs to the cyclophilin-type PPIase family.</text>
</comment>
<evidence type="ECO:0000256" key="1">
    <source>
        <dbReference type="ARBA" id="ARBA00000971"/>
    </source>
</evidence>
<name>A0A4Y7WH94_9BACI</name>
<feature type="domain" description="PPIase cyclophilin-type" evidence="7">
    <location>
        <begin position="1"/>
        <end position="153"/>
    </location>
</feature>
<dbReference type="InterPro" id="IPR029000">
    <property type="entry name" value="Cyclophilin-like_dom_sf"/>
</dbReference>
<evidence type="ECO:0000256" key="3">
    <source>
        <dbReference type="ARBA" id="ARBA00007365"/>
    </source>
</evidence>
<evidence type="ECO:0000256" key="6">
    <source>
        <dbReference type="RuleBase" id="RU363019"/>
    </source>
</evidence>
<dbReference type="AlphaFoldDB" id="A0A4Y7WH94"/>
<dbReference type="GO" id="GO:0003755">
    <property type="term" value="F:peptidyl-prolyl cis-trans isomerase activity"/>
    <property type="evidence" value="ECO:0007669"/>
    <property type="project" value="UniProtKB-UniRule"/>
</dbReference>
<dbReference type="PANTHER" id="PTHR45625:SF4">
    <property type="entry name" value="PEPTIDYLPROLYL ISOMERASE DOMAIN AND WD REPEAT-CONTAINING PROTEIN 1"/>
    <property type="match status" value="1"/>
</dbReference>